<evidence type="ECO:0000259" key="6">
    <source>
        <dbReference type="Pfam" id="PF07976"/>
    </source>
</evidence>
<dbReference type="InterPro" id="IPR036249">
    <property type="entry name" value="Thioredoxin-like_sf"/>
</dbReference>
<evidence type="ECO:0008006" key="9">
    <source>
        <dbReference type="Google" id="ProtNLM"/>
    </source>
</evidence>
<dbReference type="Pfam" id="PF01494">
    <property type="entry name" value="FAD_binding_3"/>
    <property type="match status" value="1"/>
</dbReference>
<evidence type="ECO:0000256" key="1">
    <source>
        <dbReference type="ARBA" id="ARBA00007801"/>
    </source>
</evidence>
<dbReference type="PANTHER" id="PTHR43004">
    <property type="entry name" value="TRK SYSTEM POTASSIUM UPTAKE PROTEIN"/>
    <property type="match status" value="1"/>
</dbReference>
<protein>
    <recommendedName>
        <fullName evidence="9">FAD-binding domain-containing protein</fullName>
    </recommendedName>
</protein>
<comment type="similarity">
    <text evidence="1">Belongs to the PheA/TfdB FAD monooxygenase family.</text>
</comment>
<dbReference type="AlphaFoldDB" id="A0A2T3B0K9"/>
<dbReference type="InterPro" id="IPR050641">
    <property type="entry name" value="RIFMO-like"/>
</dbReference>
<sequence>MAQVQEVDVLICGSGSAGLCAATWLARCGVRCRVLEARGGPLEVGQADGVQCRTVEIMESFGIVDGLLREAYHVLETVFWSAAGADGKLVRTRRTADTAPGLSHQPHVILNQARMHSFLVDAMRRFNGQEIDYGYRVKSVSVDKSLVDDPAAHPVTVVAEHEGREEVFKAKYALGCDGAHSTVRKSLGFKMVGDSTDSIWGVMDIYPRTDFPDIRKKAALQSKSGSLLIIPREGGSLVRLYIELPHESKDVKLEDLHAAAQRIFFPYKLEIADTFWWSAYSIGQRLADHFSESNRVFLTGDACHTHSPKAGQGMNTSLQDGYNIGWKLAMVLKNQASPSLLKTYNLEREKVAADLISFDRDFAKLFSSSKAGSELNAVSQAFSEAFIKSAQYMAGLTARYAESPITNYKGAQDAAVAIEVGKRFPTAQVVRFADAKAIQLVTALPADGRWRIVAFLGDIREPAAADRMKKLGDFLSSESGPIRKHTSASADIDSFIETLIVLHGPRISIEQEQIPDYFWPVTGKWRMRDLHKIFFDDQSYNSGHGHAYQTYGVDPKRGCLAIVRPDQYVSMVTDVEDWEGVQGFFDGCATKAAAVI</sequence>
<evidence type="ECO:0000259" key="5">
    <source>
        <dbReference type="Pfam" id="PF01494"/>
    </source>
</evidence>
<keyword evidence="3" id="KW-0274">FAD</keyword>
<dbReference type="SUPFAM" id="SSF51905">
    <property type="entry name" value="FAD/NAD(P)-binding domain"/>
    <property type="match status" value="1"/>
</dbReference>
<evidence type="ECO:0000313" key="7">
    <source>
        <dbReference type="EMBL" id="PSS16949.1"/>
    </source>
</evidence>
<evidence type="ECO:0000313" key="8">
    <source>
        <dbReference type="Proteomes" id="UP000241818"/>
    </source>
</evidence>
<evidence type="ECO:0000256" key="3">
    <source>
        <dbReference type="ARBA" id="ARBA00022827"/>
    </source>
</evidence>
<dbReference type="InterPro" id="IPR002938">
    <property type="entry name" value="FAD-bd"/>
</dbReference>
<evidence type="ECO:0000256" key="2">
    <source>
        <dbReference type="ARBA" id="ARBA00022630"/>
    </source>
</evidence>
<dbReference type="Gene3D" id="3.50.50.60">
    <property type="entry name" value="FAD/NAD(P)-binding domain"/>
    <property type="match status" value="1"/>
</dbReference>
<proteinExistence type="inferred from homology"/>
<dbReference type="OrthoDB" id="1716816at2759"/>
<dbReference type="EMBL" id="KZ679012">
    <property type="protein sequence ID" value="PSS16949.1"/>
    <property type="molecule type" value="Genomic_DNA"/>
</dbReference>
<keyword evidence="2" id="KW-0285">Flavoprotein</keyword>
<keyword evidence="8" id="KW-1185">Reference proteome</keyword>
<dbReference type="SUPFAM" id="SSF52833">
    <property type="entry name" value="Thioredoxin-like"/>
    <property type="match status" value="1"/>
</dbReference>
<evidence type="ECO:0000256" key="4">
    <source>
        <dbReference type="ARBA" id="ARBA00023002"/>
    </source>
</evidence>
<keyword evidence="4" id="KW-0560">Oxidoreductase</keyword>
<dbReference type="NCBIfam" id="NF006144">
    <property type="entry name" value="PRK08294.1"/>
    <property type="match status" value="1"/>
</dbReference>
<feature type="domain" description="Phenol hydroxylase-like C-terminal dimerisation" evidence="6">
    <location>
        <begin position="399"/>
        <end position="591"/>
    </location>
</feature>
<dbReference type="Gene3D" id="3.40.30.20">
    <property type="match status" value="1"/>
</dbReference>
<dbReference type="Proteomes" id="UP000241818">
    <property type="component" value="Unassembled WGS sequence"/>
</dbReference>
<dbReference type="GO" id="GO:0016709">
    <property type="term" value="F:oxidoreductase activity, acting on paired donors, with incorporation or reduction of molecular oxygen, NAD(P)H as one donor, and incorporation of one atom of oxygen"/>
    <property type="evidence" value="ECO:0007669"/>
    <property type="project" value="UniProtKB-ARBA"/>
</dbReference>
<accession>A0A2T3B0K9</accession>
<dbReference type="GeneID" id="36575669"/>
<dbReference type="InParanoid" id="A0A2T3B0K9"/>
<dbReference type="Pfam" id="PF07976">
    <property type="entry name" value="Phe_hydrox_dim"/>
    <property type="match status" value="1"/>
</dbReference>
<dbReference type="RefSeq" id="XP_024720457.1">
    <property type="nucleotide sequence ID" value="XM_024867588.1"/>
</dbReference>
<dbReference type="GO" id="GO:0071949">
    <property type="term" value="F:FAD binding"/>
    <property type="evidence" value="ECO:0007669"/>
    <property type="project" value="InterPro"/>
</dbReference>
<gene>
    <name evidence="7" type="ORF">M430DRAFT_42918</name>
</gene>
<reference evidence="7 8" key="1">
    <citation type="journal article" date="2018" name="New Phytol.">
        <title>Comparative genomics and transcriptomics depict ericoid mycorrhizal fungi as versatile saprotrophs and plant mutualists.</title>
        <authorList>
            <person name="Martino E."/>
            <person name="Morin E."/>
            <person name="Grelet G.A."/>
            <person name="Kuo A."/>
            <person name="Kohler A."/>
            <person name="Daghino S."/>
            <person name="Barry K.W."/>
            <person name="Cichocki N."/>
            <person name="Clum A."/>
            <person name="Dockter R.B."/>
            <person name="Hainaut M."/>
            <person name="Kuo R.C."/>
            <person name="LaButti K."/>
            <person name="Lindahl B.D."/>
            <person name="Lindquist E.A."/>
            <person name="Lipzen A."/>
            <person name="Khouja H.R."/>
            <person name="Magnuson J."/>
            <person name="Murat C."/>
            <person name="Ohm R.A."/>
            <person name="Singer S.W."/>
            <person name="Spatafora J.W."/>
            <person name="Wang M."/>
            <person name="Veneault-Fourrey C."/>
            <person name="Henrissat B."/>
            <person name="Grigoriev I.V."/>
            <person name="Martin F.M."/>
            <person name="Perotto S."/>
        </authorList>
    </citation>
    <scope>NUCLEOTIDE SEQUENCE [LARGE SCALE GENOMIC DNA]</scope>
    <source>
        <strain evidence="7 8">ATCC 22711</strain>
    </source>
</reference>
<dbReference type="PANTHER" id="PTHR43004:SF10">
    <property type="entry name" value="2-MONOOXYGENASE, PUTATIVE (AFU_ORTHOLOGUE AFUA_6G11480)-RELATED"/>
    <property type="match status" value="1"/>
</dbReference>
<dbReference type="CDD" id="cd02979">
    <property type="entry name" value="PHOX_C"/>
    <property type="match status" value="1"/>
</dbReference>
<name>A0A2T3B0K9_AMORE</name>
<dbReference type="Gene3D" id="3.30.9.10">
    <property type="entry name" value="D-Amino Acid Oxidase, subunit A, domain 2"/>
    <property type="match status" value="1"/>
</dbReference>
<dbReference type="InterPro" id="IPR038220">
    <property type="entry name" value="PHOX_C_sf"/>
</dbReference>
<organism evidence="7 8">
    <name type="scientific">Amorphotheca resinae ATCC 22711</name>
    <dbReference type="NCBI Taxonomy" id="857342"/>
    <lineage>
        <taxon>Eukaryota</taxon>
        <taxon>Fungi</taxon>
        <taxon>Dikarya</taxon>
        <taxon>Ascomycota</taxon>
        <taxon>Pezizomycotina</taxon>
        <taxon>Leotiomycetes</taxon>
        <taxon>Helotiales</taxon>
        <taxon>Amorphothecaceae</taxon>
        <taxon>Amorphotheca</taxon>
    </lineage>
</organism>
<feature type="domain" description="FAD-binding" evidence="5">
    <location>
        <begin position="6"/>
        <end position="358"/>
    </location>
</feature>
<dbReference type="STRING" id="857342.A0A2T3B0K9"/>
<dbReference type="SUPFAM" id="SSF54373">
    <property type="entry name" value="FAD-linked reductases, C-terminal domain"/>
    <property type="match status" value="1"/>
</dbReference>
<dbReference type="InterPro" id="IPR012941">
    <property type="entry name" value="Phe_hydrox_C_dim_dom"/>
</dbReference>
<dbReference type="PRINTS" id="PR00420">
    <property type="entry name" value="RNGMNOXGNASE"/>
</dbReference>
<dbReference type="InterPro" id="IPR036188">
    <property type="entry name" value="FAD/NAD-bd_sf"/>
</dbReference>